<proteinExistence type="predicted"/>
<accession>A0A9X1WJQ6</accession>
<dbReference type="Gene3D" id="3.20.20.70">
    <property type="entry name" value="Aldolase class I"/>
    <property type="match status" value="1"/>
</dbReference>
<dbReference type="Proteomes" id="UP001139207">
    <property type="component" value="Unassembled WGS sequence"/>
</dbReference>
<name>A0A9X1WJQ6_9CORY</name>
<comment type="caution">
    <text evidence="4">The sequence shown here is derived from an EMBL/GenBank/DDBJ whole genome shotgun (WGS) entry which is preliminary data.</text>
</comment>
<dbReference type="AlphaFoldDB" id="A0A9X1WJQ6"/>
<evidence type="ECO:0000256" key="2">
    <source>
        <dbReference type="ARBA" id="ARBA00022643"/>
    </source>
</evidence>
<keyword evidence="1" id="KW-0285">Flavoprotein</keyword>
<evidence type="ECO:0000256" key="1">
    <source>
        <dbReference type="ARBA" id="ARBA00022630"/>
    </source>
</evidence>
<keyword evidence="2" id="KW-0288">FMN</keyword>
<dbReference type="PANTHER" id="PTHR32332">
    <property type="entry name" value="2-NITROPROPANE DIOXYGENASE"/>
    <property type="match status" value="1"/>
</dbReference>
<evidence type="ECO:0000256" key="3">
    <source>
        <dbReference type="ARBA" id="ARBA00023002"/>
    </source>
</evidence>
<evidence type="ECO:0000313" key="4">
    <source>
        <dbReference type="EMBL" id="MCJ7858832.1"/>
    </source>
</evidence>
<protein>
    <submittedName>
        <fullName evidence="4">Nitronate monooxygenase</fullName>
    </submittedName>
</protein>
<dbReference type="InterPro" id="IPR004136">
    <property type="entry name" value="NMO"/>
</dbReference>
<reference evidence="4" key="1">
    <citation type="submission" date="2022-04" db="EMBL/GenBank/DDBJ databases">
        <title>Corynebacterium kalidii LD5P10.</title>
        <authorList>
            <person name="Sun J.Q."/>
        </authorList>
    </citation>
    <scope>NUCLEOTIDE SEQUENCE</scope>
    <source>
        <strain evidence="4">LD5P10</strain>
    </source>
</reference>
<sequence>MAGRAGGDLAAAVSRAGGLGMIGVGASTSPEWIREQAAVAREGGNFGIGLMVWALTEEVFDAAVEAGPTVVSLAFGDPSPWVVRAHAAGISVVAPVNDMPQVRQALEAEVDVLCVQGTDAGGHTGRIGTMPLMQQVLGYTAVHAPGVPIAVAGGVGTGRGLAAVLAAGADAAWIGTALLASPESLGSEELKAAAVTSSSRSTVLTGIYDRAEQVAWDTATWPTRTVRNDFVDRYGDDASVTDEELVAARAPGGRYADDLKLHAGQAVGLVRQREPAGETVARMAQEAGELLKRF</sequence>
<dbReference type="InterPro" id="IPR013785">
    <property type="entry name" value="Aldolase_TIM"/>
</dbReference>
<keyword evidence="4" id="KW-0503">Monooxygenase</keyword>
<dbReference type="GO" id="GO:0018580">
    <property type="term" value="F:nitronate monooxygenase activity"/>
    <property type="evidence" value="ECO:0007669"/>
    <property type="project" value="InterPro"/>
</dbReference>
<dbReference type="Pfam" id="PF03060">
    <property type="entry name" value="NMO"/>
    <property type="match status" value="1"/>
</dbReference>
<organism evidence="4 5">
    <name type="scientific">Corynebacterium kalidii</name>
    <dbReference type="NCBI Taxonomy" id="2931982"/>
    <lineage>
        <taxon>Bacteria</taxon>
        <taxon>Bacillati</taxon>
        <taxon>Actinomycetota</taxon>
        <taxon>Actinomycetes</taxon>
        <taxon>Mycobacteriales</taxon>
        <taxon>Corynebacteriaceae</taxon>
        <taxon>Corynebacterium</taxon>
    </lineage>
</organism>
<keyword evidence="3" id="KW-0560">Oxidoreductase</keyword>
<dbReference type="CDD" id="cd04730">
    <property type="entry name" value="NPD_like"/>
    <property type="match status" value="1"/>
</dbReference>
<gene>
    <name evidence="4" type="ORF">MUN33_08890</name>
</gene>
<dbReference type="SUPFAM" id="SSF51412">
    <property type="entry name" value="Inosine monophosphate dehydrogenase (IMPDH)"/>
    <property type="match status" value="1"/>
</dbReference>
<evidence type="ECO:0000313" key="5">
    <source>
        <dbReference type="Proteomes" id="UP001139207"/>
    </source>
</evidence>
<dbReference type="EMBL" id="JALIEA010000013">
    <property type="protein sequence ID" value="MCJ7858832.1"/>
    <property type="molecule type" value="Genomic_DNA"/>
</dbReference>
<keyword evidence="5" id="KW-1185">Reference proteome</keyword>